<evidence type="ECO:0000313" key="3">
    <source>
        <dbReference type="Proteomes" id="UP000053558"/>
    </source>
</evidence>
<organism evidence="2 3">
    <name type="scientific">Coniophora puteana (strain RWD-64-598)</name>
    <name type="common">Brown rot fungus</name>
    <dbReference type="NCBI Taxonomy" id="741705"/>
    <lineage>
        <taxon>Eukaryota</taxon>
        <taxon>Fungi</taxon>
        <taxon>Dikarya</taxon>
        <taxon>Basidiomycota</taxon>
        <taxon>Agaricomycotina</taxon>
        <taxon>Agaricomycetes</taxon>
        <taxon>Agaricomycetidae</taxon>
        <taxon>Boletales</taxon>
        <taxon>Coniophorineae</taxon>
        <taxon>Coniophoraceae</taxon>
        <taxon>Coniophora</taxon>
    </lineage>
</organism>
<dbReference type="KEGG" id="cput:CONPUDRAFT_160548"/>
<accession>R7SDJ3</accession>
<protein>
    <submittedName>
        <fullName evidence="2">Uncharacterized protein</fullName>
    </submittedName>
</protein>
<feature type="region of interest" description="Disordered" evidence="1">
    <location>
        <begin position="125"/>
        <end position="158"/>
    </location>
</feature>
<sequence>MSMSDTSRHRRITRNPHFPAVQPSSRPPRIPSVRPFSSDPRNRVKREGDYDSSQEEDSSLCQEQQGYITHCSFLGGCKSAPPHADLRPQRSHSHAGPSASEATSSSQSLALALDKALLCADPALQSSTPSVSSKGKQCAVEPDDDLSHPFPASTAPPALQSISSSVNLKKTCRGLCNLEQPCASDGKVTIGPRRQAGKTSLFLLQVGLRQSGDYTDKCLQVKKAALVSVV</sequence>
<feature type="compositionally biased region" description="Polar residues" evidence="1">
    <location>
        <begin position="125"/>
        <end position="135"/>
    </location>
</feature>
<name>R7SDJ3_CONPW</name>
<proteinExistence type="predicted"/>
<evidence type="ECO:0000313" key="2">
    <source>
        <dbReference type="EMBL" id="EIW73950.1"/>
    </source>
</evidence>
<dbReference type="AlphaFoldDB" id="R7SDJ3"/>
<dbReference type="Proteomes" id="UP000053558">
    <property type="component" value="Unassembled WGS sequence"/>
</dbReference>
<reference evidence="3" key="1">
    <citation type="journal article" date="2012" name="Science">
        <title>The Paleozoic origin of enzymatic lignin decomposition reconstructed from 31 fungal genomes.</title>
        <authorList>
            <person name="Floudas D."/>
            <person name="Binder M."/>
            <person name="Riley R."/>
            <person name="Barry K."/>
            <person name="Blanchette R.A."/>
            <person name="Henrissat B."/>
            <person name="Martinez A.T."/>
            <person name="Otillar R."/>
            <person name="Spatafora J.W."/>
            <person name="Yadav J.S."/>
            <person name="Aerts A."/>
            <person name="Benoit I."/>
            <person name="Boyd A."/>
            <person name="Carlson A."/>
            <person name="Copeland A."/>
            <person name="Coutinho P.M."/>
            <person name="de Vries R.P."/>
            <person name="Ferreira P."/>
            <person name="Findley K."/>
            <person name="Foster B."/>
            <person name="Gaskell J."/>
            <person name="Glotzer D."/>
            <person name="Gorecki P."/>
            <person name="Heitman J."/>
            <person name="Hesse C."/>
            <person name="Hori C."/>
            <person name="Igarashi K."/>
            <person name="Jurgens J.A."/>
            <person name="Kallen N."/>
            <person name="Kersten P."/>
            <person name="Kohler A."/>
            <person name="Kuees U."/>
            <person name="Kumar T.K.A."/>
            <person name="Kuo A."/>
            <person name="LaButti K."/>
            <person name="Larrondo L.F."/>
            <person name="Lindquist E."/>
            <person name="Ling A."/>
            <person name="Lombard V."/>
            <person name="Lucas S."/>
            <person name="Lundell T."/>
            <person name="Martin R."/>
            <person name="McLaughlin D.J."/>
            <person name="Morgenstern I."/>
            <person name="Morin E."/>
            <person name="Murat C."/>
            <person name="Nagy L.G."/>
            <person name="Nolan M."/>
            <person name="Ohm R.A."/>
            <person name="Patyshakuliyeva A."/>
            <person name="Rokas A."/>
            <person name="Ruiz-Duenas F.J."/>
            <person name="Sabat G."/>
            <person name="Salamov A."/>
            <person name="Samejima M."/>
            <person name="Schmutz J."/>
            <person name="Slot J.C."/>
            <person name="St John F."/>
            <person name="Stenlid J."/>
            <person name="Sun H."/>
            <person name="Sun S."/>
            <person name="Syed K."/>
            <person name="Tsang A."/>
            <person name="Wiebenga A."/>
            <person name="Young D."/>
            <person name="Pisabarro A."/>
            <person name="Eastwood D.C."/>
            <person name="Martin F."/>
            <person name="Cullen D."/>
            <person name="Grigoriev I.V."/>
            <person name="Hibbett D.S."/>
        </authorList>
    </citation>
    <scope>NUCLEOTIDE SEQUENCE [LARGE SCALE GENOMIC DNA]</scope>
    <source>
        <strain evidence="3">RWD-64-598 SS2</strain>
    </source>
</reference>
<evidence type="ECO:0000256" key="1">
    <source>
        <dbReference type="SAM" id="MobiDB-lite"/>
    </source>
</evidence>
<feature type="region of interest" description="Disordered" evidence="1">
    <location>
        <begin position="1"/>
        <end position="61"/>
    </location>
</feature>
<dbReference type="GeneID" id="19204315"/>
<gene>
    <name evidence="2" type="ORF">CONPUDRAFT_160548</name>
</gene>
<keyword evidence="3" id="KW-1185">Reference proteome</keyword>
<dbReference type="EMBL" id="JH711598">
    <property type="protein sequence ID" value="EIW73950.1"/>
    <property type="molecule type" value="Genomic_DNA"/>
</dbReference>
<feature type="compositionally biased region" description="Basic and acidic residues" evidence="1">
    <location>
        <begin position="40"/>
        <end position="49"/>
    </location>
</feature>
<feature type="region of interest" description="Disordered" evidence="1">
    <location>
        <begin position="82"/>
        <end position="107"/>
    </location>
</feature>
<feature type="compositionally biased region" description="Low complexity" evidence="1">
    <location>
        <begin position="95"/>
        <end position="107"/>
    </location>
</feature>
<dbReference type="RefSeq" id="XP_007775880.1">
    <property type="nucleotide sequence ID" value="XM_007777690.1"/>
</dbReference>